<organism evidence="3 4">
    <name type="scientific">Flavobacterium ginsengiterrae</name>
    <dbReference type="NCBI Taxonomy" id="871695"/>
    <lineage>
        <taxon>Bacteria</taxon>
        <taxon>Pseudomonadati</taxon>
        <taxon>Bacteroidota</taxon>
        <taxon>Flavobacteriia</taxon>
        <taxon>Flavobacteriales</taxon>
        <taxon>Flavobacteriaceae</taxon>
        <taxon>Flavobacterium</taxon>
    </lineage>
</organism>
<dbReference type="RefSeq" id="WP_345145566.1">
    <property type="nucleotide sequence ID" value="NZ_BAABDU010000005.1"/>
</dbReference>
<evidence type="ECO:0000256" key="1">
    <source>
        <dbReference type="SAM" id="Coils"/>
    </source>
</evidence>
<reference evidence="4" key="1">
    <citation type="journal article" date="2019" name="Int. J. Syst. Evol. Microbiol.">
        <title>The Global Catalogue of Microorganisms (GCM) 10K type strain sequencing project: providing services to taxonomists for standard genome sequencing and annotation.</title>
        <authorList>
            <consortium name="The Broad Institute Genomics Platform"/>
            <consortium name="The Broad Institute Genome Sequencing Center for Infectious Disease"/>
            <person name="Wu L."/>
            <person name="Ma J."/>
        </authorList>
    </citation>
    <scope>NUCLEOTIDE SEQUENCE [LARGE SCALE GENOMIC DNA]</scope>
    <source>
        <strain evidence="4">JCM 17337</strain>
    </source>
</reference>
<feature type="signal peptide" evidence="2">
    <location>
        <begin position="1"/>
        <end position="22"/>
    </location>
</feature>
<evidence type="ECO:0000256" key="2">
    <source>
        <dbReference type="SAM" id="SignalP"/>
    </source>
</evidence>
<accession>A0ABP7GSZ7</accession>
<keyword evidence="2" id="KW-0732">Signal</keyword>
<sequence>MKKLYLLSLVFFFAVCHSQVSGSFNVGGDSDKFYPVKFYDGGWTYNVPTNLTLGRSYVHTDSSWRGSLMAEFNFHVTEWGNDSAFIRANIIPSNSYNGSYTNFIAGWKDVSIQNAERSIVIWLRGGGTTYFYQSNYTVNPTVYDGVLNSLPYNEVNGPSHNYKMSIEEYATTTGTYQNRSAYFNGNVGIGTINPTSKLTVAGNIASREVKVTVDAGADFVFEKNYNLPSLESVDQFIKDNKHLPEIASAEEMKKEGINLSEMNIKLLQKIEEMTLYMIEMKKENQKQNEEIKNLKNLLSSKK</sequence>
<evidence type="ECO:0000313" key="4">
    <source>
        <dbReference type="Proteomes" id="UP001500748"/>
    </source>
</evidence>
<dbReference type="Proteomes" id="UP001500748">
    <property type="component" value="Unassembled WGS sequence"/>
</dbReference>
<feature type="coiled-coil region" evidence="1">
    <location>
        <begin position="270"/>
        <end position="297"/>
    </location>
</feature>
<feature type="chain" id="PRO_5046571926" evidence="2">
    <location>
        <begin position="23"/>
        <end position="302"/>
    </location>
</feature>
<proteinExistence type="predicted"/>
<keyword evidence="1" id="KW-0175">Coiled coil</keyword>
<gene>
    <name evidence="3" type="ORF">GCM10022423_31400</name>
</gene>
<evidence type="ECO:0000313" key="3">
    <source>
        <dbReference type="EMBL" id="GAA3774449.1"/>
    </source>
</evidence>
<dbReference type="EMBL" id="BAABDU010000005">
    <property type="protein sequence ID" value="GAA3774449.1"/>
    <property type="molecule type" value="Genomic_DNA"/>
</dbReference>
<comment type="caution">
    <text evidence="3">The sequence shown here is derived from an EMBL/GenBank/DDBJ whole genome shotgun (WGS) entry which is preliminary data.</text>
</comment>
<name>A0ABP7GSZ7_9FLAO</name>
<keyword evidence="4" id="KW-1185">Reference proteome</keyword>
<protein>
    <submittedName>
        <fullName evidence="3">Uncharacterized protein</fullName>
    </submittedName>
</protein>